<name>A0A9K3KGC0_9STRA</name>
<dbReference type="Proteomes" id="UP000693970">
    <property type="component" value="Unassembled WGS sequence"/>
</dbReference>
<keyword evidence="3" id="KW-1185">Reference proteome</keyword>
<feature type="region of interest" description="Disordered" evidence="1">
    <location>
        <begin position="386"/>
        <end position="424"/>
    </location>
</feature>
<protein>
    <submittedName>
        <fullName evidence="2">Uncharacterized protein</fullName>
    </submittedName>
</protein>
<feature type="region of interest" description="Disordered" evidence="1">
    <location>
        <begin position="568"/>
        <end position="597"/>
    </location>
</feature>
<feature type="region of interest" description="Disordered" evidence="1">
    <location>
        <begin position="220"/>
        <end position="312"/>
    </location>
</feature>
<proteinExistence type="predicted"/>
<dbReference type="EMBL" id="JAGRRH010000024">
    <property type="protein sequence ID" value="KAG7342615.1"/>
    <property type="molecule type" value="Genomic_DNA"/>
</dbReference>
<feature type="compositionally biased region" description="Basic and acidic residues" evidence="1">
    <location>
        <begin position="926"/>
        <end position="951"/>
    </location>
</feature>
<evidence type="ECO:0000256" key="1">
    <source>
        <dbReference type="SAM" id="MobiDB-lite"/>
    </source>
</evidence>
<evidence type="ECO:0000313" key="3">
    <source>
        <dbReference type="Proteomes" id="UP000693970"/>
    </source>
</evidence>
<evidence type="ECO:0000313" key="2">
    <source>
        <dbReference type="EMBL" id="KAG7342615.1"/>
    </source>
</evidence>
<feature type="compositionally biased region" description="Basic and acidic residues" evidence="1">
    <location>
        <begin position="246"/>
        <end position="255"/>
    </location>
</feature>
<feature type="region of interest" description="Disordered" evidence="1">
    <location>
        <begin position="1"/>
        <end position="204"/>
    </location>
</feature>
<feature type="region of interest" description="Disordered" evidence="1">
    <location>
        <begin position="438"/>
        <end position="479"/>
    </location>
</feature>
<feature type="compositionally biased region" description="Basic and acidic residues" evidence="1">
    <location>
        <begin position="142"/>
        <end position="181"/>
    </location>
</feature>
<feature type="region of interest" description="Disordered" evidence="1">
    <location>
        <begin position="997"/>
        <end position="1028"/>
    </location>
</feature>
<feature type="compositionally biased region" description="Basic and acidic residues" evidence="1">
    <location>
        <begin position="15"/>
        <end position="32"/>
    </location>
</feature>
<feature type="compositionally biased region" description="Basic and acidic residues" evidence="1">
    <location>
        <begin position="466"/>
        <end position="479"/>
    </location>
</feature>
<feature type="region of interest" description="Disordered" evidence="1">
    <location>
        <begin position="925"/>
        <end position="957"/>
    </location>
</feature>
<feature type="compositionally biased region" description="Polar residues" evidence="1">
    <location>
        <begin position="655"/>
        <end position="681"/>
    </location>
</feature>
<reference evidence="2" key="2">
    <citation type="submission" date="2021-04" db="EMBL/GenBank/DDBJ databases">
        <authorList>
            <person name="Podell S."/>
        </authorList>
    </citation>
    <scope>NUCLEOTIDE SEQUENCE</scope>
    <source>
        <strain evidence="2">Hildebrandi</strain>
    </source>
</reference>
<comment type="caution">
    <text evidence="2">The sequence shown here is derived from an EMBL/GenBank/DDBJ whole genome shotgun (WGS) entry which is preliminary data.</text>
</comment>
<feature type="compositionally biased region" description="Polar residues" evidence="1">
    <location>
        <begin position="299"/>
        <end position="308"/>
    </location>
</feature>
<feature type="compositionally biased region" description="Basic and acidic residues" evidence="1">
    <location>
        <begin position="1003"/>
        <end position="1014"/>
    </location>
</feature>
<feature type="compositionally biased region" description="Polar residues" evidence="1">
    <location>
        <begin position="808"/>
        <end position="823"/>
    </location>
</feature>
<gene>
    <name evidence="2" type="ORF">IV203_020559</name>
</gene>
<feature type="region of interest" description="Disordered" evidence="1">
    <location>
        <begin position="808"/>
        <end position="852"/>
    </location>
</feature>
<feature type="compositionally biased region" description="Low complexity" evidence="1">
    <location>
        <begin position="438"/>
        <end position="465"/>
    </location>
</feature>
<feature type="compositionally biased region" description="Polar residues" evidence="1">
    <location>
        <begin position="578"/>
        <end position="597"/>
    </location>
</feature>
<accession>A0A9K3KGC0</accession>
<reference evidence="2" key="1">
    <citation type="journal article" date="2021" name="Sci. Rep.">
        <title>Diploid genomic architecture of Nitzschia inconspicua, an elite biomass production diatom.</title>
        <authorList>
            <person name="Oliver A."/>
            <person name="Podell S."/>
            <person name="Pinowska A."/>
            <person name="Traller J.C."/>
            <person name="Smith S.R."/>
            <person name="McClure R."/>
            <person name="Beliaev A."/>
            <person name="Bohutskyi P."/>
            <person name="Hill E.A."/>
            <person name="Rabines A."/>
            <person name="Zheng H."/>
            <person name="Allen L.Z."/>
            <person name="Kuo A."/>
            <person name="Grigoriev I.V."/>
            <person name="Allen A.E."/>
            <person name="Hazlebeck D."/>
            <person name="Allen E.E."/>
        </authorList>
    </citation>
    <scope>NUCLEOTIDE SEQUENCE</scope>
    <source>
        <strain evidence="2">Hildebrandi</strain>
    </source>
</reference>
<organism evidence="2 3">
    <name type="scientific">Nitzschia inconspicua</name>
    <dbReference type="NCBI Taxonomy" id="303405"/>
    <lineage>
        <taxon>Eukaryota</taxon>
        <taxon>Sar</taxon>
        <taxon>Stramenopiles</taxon>
        <taxon>Ochrophyta</taxon>
        <taxon>Bacillariophyta</taxon>
        <taxon>Bacillariophyceae</taxon>
        <taxon>Bacillariophycidae</taxon>
        <taxon>Bacillariales</taxon>
        <taxon>Bacillariaceae</taxon>
        <taxon>Nitzschia</taxon>
    </lineage>
</organism>
<feature type="compositionally biased region" description="Low complexity" evidence="1">
    <location>
        <begin position="227"/>
        <end position="236"/>
    </location>
</feature>
<feature type="compositionally biased region" description="Basic and acidic residues" evidence="1">
    <location>
        <begin position="121"/>
        <end position="133"/>
    </location>
</feature>
<feature type="compositionally biased region" description="Basic residues" evidence="1">
    <location>
        <begin position="1"/>
        <end position="12"/>
    </location>
</feature>
<sequence>MRPFRPFRKHPVGQRTREHGTRIESRSREFRPRLRKHGGQKSSDGGGDANFLQRLVGNLRQQHESPPKQQSSWEEGHHDSWDSNDGEMETKRVSMPRQLRRKNTIPIPNLLAHSVESEGSLEERDTRSSREYSVDPSGQNEDYEHRDESSREQNLRSERKSHEDLGKIYGRDNQRQQHQDNREDDDEVVSSSDSRRTRRPVRVVERQYFYDTRDEVEGNEISCENWSSVSSVSSVSRRFFQGTEPRTAHKGERNTLESSTSTPHRSPHSESTAIADNKYQQTPTKMIRPSSMRFKNVMRSPQKSSKAQSRVRKLEFDPLSGNVEAVSVHTVGTPEDQIVHYPVSSAAKSTISSKQTKRKLEPIHESKVLTRVAEIEQKELQQQKLIPQPKTALGKKSELSRPVERNVPNVSTTNPLPPDYSPKCEKDAISMYSRASSVSNAKSGASGNSSASISCKSSSSSSSKSMGKEIATRNENIDRIVDEQHIQGREIVERGPTVSNPISFLEVDLSSISSILESMPSMSSLGASGRSSISNWTKQFKRVDDPPGQIGIPLVPMAPNEEPNYYNTAKPYSHDSASDNTGRYSVTSRQSARSLDSTNLVIKPQGSQPMSWSSAEMGIPSIAGASFRSNQERKIEVQDSDSSIGLNSLSSDCCNRTIPSGKSQVSRNPFKSNGSNASRRSTPLFWTKSKTKAVPPVNPQQEADRLLPLVPHNSSVPEDSIVARRDMTSQEDPSQLEEPKPSSPRKSMPHEQSAITDQIKKTFSPVVRKVNSDPEALQARPTLLQQQLSHRFNFSNWPSLETISVNLPSPQKSGSVNPTTNPETDPIVSAEDSPIEQEHDPVTADSVSQRSNGSCMLPSVQEENEVDFSEHQGIELTGQIVSPHIEPLNDEYSATSSMKRPKHEEIPGEAMSAKFSFSDGNSIMDSVKESCSRDTPNEKTGHVDQQSRGDDTGSFADNVSLNNLIPWRAEEEQLHNHRNQPPPLFFDTLSAADDCSTAATKTLESKSSKSESRYRPQNINNNNKGRRSVAFADDVSNNSNTEDSSHSPHSSTVVSQVTMDASFSEFERNFCMDLAANVGSRNNTNDTNYDPHLMHRYQSLVERKKHRQQEVKALHPDTNSTVGQKKIKFMDKPNNRRGGKGKLKDGCDNRTLDNTWSMEGIVESVSKIWS</sequence>
<feature type="compositionally biased region" description="Basic and acidic residues" evidence="1">
    <location>
        <begin position="395"/>
        <end position="404"/>
    </location>
</feature>
<feature type="region of interest" description="Disordered" evidence="1">
    <location>
        <begin position="655"/>
        <end position="759"/>
    </location>
</feature>
<feature type="compositionally biased region" description="Polar residues" evidence="1">
    <location>
        <begin position="272"/>
        <end position="284"/>
    </location>
</feature>
<dbReference type="AlphaFoldDB" id="A0A9K3KGC0"/>